<feature type="compositionally biased region" description="Pro residues" evidence="1">
    <location>
        <begin position="214"/>
        <end position="225"/>
    </location>
</feature>
<proteinExistence type="predicted"/>
<dbReference type="Proteomes" id="UP000298390">
    <property type="component" value="Unassembled WGS sequence"/>
</dbReference>
<sequence length="482" mass="51228">MAAAAPPPVLDQALPTLHDSPSHTDLQPESQGSQPVPFPRQSNADARAGGAPGSGSKQTIESHSAPGSGALSSPPRSAASPAASIGHTVEGSHPGPGHSSAPLADPRYLNPNPILPPPVSHPRRIKDDDLPPLPTPDSEASSSTPGLFRRITKRLRPAVGPGEQSDAPTSFQISLPTRSRSRSRSRARGDSASGADAPQPQIGKQRRPHVRIPVPIPKAPAPAPLPNSFTSAENRRAALRARGLVPASGSAPRYRDAHGYWMPLSEQERELDRMFAVVVEEKMPSPDHEDTEAKKFRDAWLAKYRSESEQGNGSEEQATTAASPSSDARHGARAVYEDGSRSALPSATDLAHASAAPAEPSRHARRPSADGAMRGRAYSASATAENRRPVLMPVVDPSLPEMPFEDTAAHRLPRARDRRSSDVSERVSRWFQTSLRPRSASASRPASAGADGGRAVRPVLAPPLDRRVGRGDAVHQGERRET</sequence>
<feature type="region of interest" description="Disordered" evidence="1">
    <location>
        <begin position="1"/>
        <end position="234"/>
    </location>
</feature>
<feature type="compositionally biased region" description="Basic and acidic residues" evidence="1">
    <location>
        <begin position="464"/>
        <end position="482"/>
    </location>
</feature>
<feature type="compositionally biased region" description="Polar residues" evidence="1">
    <location>
        <begin position="166"/>
        <end position="177"/>
    </location>
</feature>
<comment type="caution">
    <text evidence="2">The sequence shown here is derived from an EMBL/GenBank/DDBJ whole genome shotgun (WGS) entry which is preliminary data.</text>
</comment>
<feature type="region of interest" description="Disordered" evidence="1">
    <location>
        <begin position="304"/>
        <end position="482"/>
    </location>
</feature>
<feature type="compositionally biased region" description="Low complexity" evidence="1">
    <location>
        <begin position="436"/>
        <end position="455"/>
    </location>
</feature>
<dbReference type="AlphaFoldDB" id="A0A4Y9YLH2"/>
<dbReference type="EMBL" id="SEKV01000145">
    <property type="protein sequence ID" value="TFY62992.1"/>
    <property type="molecule type" value="Genomic_DNA"/>
</dbReference>
<evidence type="ECO:0000313" key="2">
    <source>
        <dbReference type="EMBL" id="TFY62992.1"/>
    </source>
</evidence>
<reference evidence="2 3" key="1">
    <citation type="submission" date="2019-01" db="EMBL/GenBank/DDBJ databases">
        <title>Genome sequencing of the rare red list fungi Fomitopsis rosea.</title>
        <authorList>
            <person name="Buettner E."/>
            <person name="Kellner H."/>
        </authorList>
    </citation>
    <scope>NUCLEOTIDE SEQUENCE [LARGE SCALE GENOMIC DNA]</scope>
    <source>
        <strain evidence="2 3">DSM 105464</strain>
    </source>
</reference>
<gene>
    <name evidence="2" type="ORF">EVJ58_g3517</name>
</gene>
<evidence type="ECO:0000313" key="3">
    <source>
        <dbReference type="Proteomes" id="UP000298390"/>
    </source>
</evidence>
<accession>A0A4Y9YLH2</accession>
<feature type="compositionally biased region" description="Low complexity" evidence="1">
    <location>
        <begin position="62"/>
        <end position="84"/>
    </location>
</feature>
<feature type="compositionally biased region" description="Polar residues" evidence="1">
    <location>
        <begin position="23"/>
        <end position="44"/>
    </location>
</feature>
<feature type="compositionally biased region" description="Basic and acidic residues" evidence="1">
    <location>
        <begin position="327"/>
        <end position="340"/>
    </location>
</feature>
<evidence type="ECO:0000256" key="1">
    <source>
        <dbReference type="SAM" id="MobiDB-lite"/>
    </source>
</evidence>
<protein>
    <submittedName>
        <fullName evidence="2">Uncharacterized protein</fullName>
    </submittedName>
</protein>
<organism evidence="2 3">
    <name type="scientific">Rhodofomes roseus</name>
    <dbReference type="NCBI Taxonomy" id="34475"/>
    <lineage>
        <taxon>Eukaryota</taxon>
        <taxon>Fungi</taxon>
        <taxon>Dikarya</taxon>
        <taxon>Basidiomycota</taxon>
        <taxon>Agaricomycotina</taxon>
        <taxon>Agaricomycetes</taxon>
        <taxon>Polyporales</taxon>
        <taxon>Rhodofomes</taxon>
    </lineage>
</organism>
<name>A0A4Y9YLH2_9APHY</name>
<feature type="compositionally biased region" description="Basic and acidic residues" evidence="1">
    <location>
        <begin position="414"/>
        <end position="428"/>
    </location>
</feature>